<evidence type="ECO:0000313" key="8">
    <source>
        <dbReference type="Proteomes" id="UP000298049"/>
    </source>
</evidence>
<keyword evidence="2 5" id="KW-0812">Transmembrane</keyword>
<dbReference type="Gene3D" id="1.20.1540.10">
    <property type="entry name" value="Rhomboid-like"/>
    <property type="match status" value="1"/>
</dbReference>
<dbReference type="InterPro" id="IPR022764">
    <property type="entry name" value="Peptidase_S54_rhomboid_dom"/>
</dbReference>
<keyword evidence="8" id="KW-1185">Reference proteome</keyword>
<dbReference type="Pfam" id="PF01694">
    <property type="entry name" value="Rhomboid"/>
    <property type="match status" value="1"/>
</dbReference>
<feature type="transmembrane region" description="Helical" evidence="5">
    <location>
        <begin position="16"/>
        <end position="38"/>
    </location>
</feature>
<dbReference type="InterPro" id="IPR035952">
    <property type="entry name" value="Rhomboid-like_sf"/>
</dbReference>
<dbReference type="InterPro" id="IPR023826">
    <property type="entry name" value="Rhom-like_SP_proteobac"/>
</dbReference>
<dbReference type="EC" id="3.4.21.-" evidence="7"/>
<dbReference type="OrthoDB" id="196054at2"/>
<sequence>MREHLTISLPDARTTWSVLLALGMILISLLPVELAQLLQFQNELFEEGEYYRLLTGHFVHLGWMHALLNSIGLVIVIWIFPQPLTLRIGLTSVLFCSIFISFGLLLLSEVAWYRGFSGVLHGLFVIGALSAGSVLRWRLPLMLGLVAKLGYELGVGPDSATAELIGGTVIEAAHWLGAAAGLIVASSLWIAKLKKTEV</sequence>
<evidence type="ECO:0000256" key="3">
    <source>
        <dbReference type="ARBA" id="ARBA00022989"/>
    </source>
</evidence>
<dbReference type="SUPFAM" id="SSF144091">
    <property type="entry name" value="Rhomboid-like"/>
    <property type="match status" value="1"/>
</dbReference>
<keyword evidence="7" id="KW-0378">Hydrolase</keyword>
<keyword evidence="4 5" id="KW-0472">Membrane</keyword>
<evidence type="ECO:0000256" key="2">
    <source>
        <dbReference type="ARBA" id="ARBA00022692"/>
    </source>
</evidence>
<evidence type="ECO:0000259" key="6">
    <source>
        <dbReference type="Pfam" id="PF01694"/>
    </source>
</evidence>
<feature type="transmembrane region" description="Helical" evidence="5">
    <location>
        <begin position="86"/>
        <end position="107"/>
    </location>
</feature>
<name>A0A4P7XLQ6_9ALTE</name>
<dbReference type="KEGG" id="hmi:soil367_17100"/>
<dbReference type="EMBL" id="CP031093">
    <property type="protein sequence ID" value="QCF27504.1"/>
    <property type="molecule type" value="Genomic_DNA"/>
</dbReference>
<evidence type="ECO:0000256" key="1">
    <source>
        <dbReference type="ARBA" id="ARBA00004141"/>
    </source>
</evidence>
<feature type="domain" description="Peptidase S54 rhomboid" evidence="6">
    <location>
        <begin position="48"/>
        <end position="185"/>
    </location>
</feature>
<dbReference type="Proteomes" id="UP000298049">
    <property type="component" value="Chromosome"/>
</dbReference>
<feature type="transmembrane region" description="Helical" evidence="5">
    <location>
        <begin position="172"/>
        <end position="191"/>
    </location>
</feature>
<dbReference type="AlphaFoldDB" id="A0A4P7XLQ6"/>
<dbReference type="GO" id="GO:0004252">
    <property type="term" value="F:serine-type endopeptidase activity"/>
    <property type="evidence" value="ECO:0007669"/>
    <property type="project" value="InterPro"/>
</dbReference>
<protein>
    <submittedName>
        <fullName evidence="7">Rhombosortase</fullName>
        <ecNumber evidence="7">3.4.21.-</ecNumber>
    </submittedName>
</protein>
<dbReference type="GO" id="GO:0016020">
    <property type="term" value="C:membrane"/>
    <property type="evidence" value="ECO:0007669"/>
    <property type="project" value="UniProtKB-SubCell"/>
</dbReference>
<dbReference type="NCBIfam" id="TIGR03902">
    <property type="entry name" value="rhom_GG_sort"/>
    <property type="match status" value="1"/>
</dbReference>
<reference evidence="7 8" key="1">
    <citation type="submission" date="2018-07" db="EMBL/GenBank/DDBJ databases">
        <title>Marsedoiliclastica nanhaica gen. nov. sp. nov., a novel marine hydrocarbonoclastic bacterium isolated from an in-situ enriched hydrocarbon-degrading consortium in deep-sea sediment.</title>
        <authorList>
            <person name="Dong C."/>
            <person name="Ma T."/>
            <person name="Liu R."/>
            <person name="Shao Z."/>
        </authorList>
    </citation>
    <scope>NUCLEOTIDE SEQUENCE [LARGE SCALE GENOMIC DNA]</scope>
    <source>
        <strain evidence="8">soil36-7</strain>
    </source>
</reference>
<evidence type="ECO:0000256" key="5">
    <source>
        <dbReference type="SAM" id="Phobius"/>
    </source>
</evidence>
<evidence type="ECO:0000256" key="4">
    <source>
        <dbReference type="ARBA" id="ARBA00023136"/>
    </source>
</evidence>
<feature type="transmembrane region" description="Helical" evidence="5">
    <location>
        <begin position="119"/>
        <end position="139"/>
    </location>
</feature>
<feature type="transmembrane region" description="Helical" evidence="5">
    <location>
        <begin position="58"/>
        <end position="80"/>
    </location>
</feature>
<dbReference type="RefSeq" id="WP_136550215.1">
    <property type="nucleotide sequence ID" value="NZ_CP031093.1"/>
</dbReference>
<proteinExistence type="predicted"/>
<keyword evidence="3 5" id="KW-1133">Transmembrane helix</keyword>
<accession>A0A4P7XLQ6</accession>
<evidence type="ECO:0000313" key="7">
    <source>
        <dbReference type="EMBL" id="QCF27504.1"/>
    </source>
</evidence>
<comment type="subcellular location">
    <subcellularLocation>
        <location evidence="1">Membrane</location>
        <topology evidence="1">Multi-pass membrane protein</topology>
    </subcellularLocation>
</comment>
<gene>
    <name evidence="7" type="primary">rrtA</name>
    <name evidence="7" type="ORF">soil367_17100</name>
</gene>
<organism evidence="7 8">
    <name type="scientific">Hydrocarboniclastica marina</name>
    <dbReference type="NCBI Taxonomy" id="2259620"/>
    <lineage>
        <taxon>Bacteria</taxon>
        <taxon>Pseudomonadati</taxon>
        <taxon>Pseudomonadota</taxon>
        <taxon>Gammaproteobacteria</taxon>
        <taxon>Alteromonadales</taxon>
        <taxon>Alteromonadaceae</taxon>
        <taxon>Hydrocarboniclastica</taxon>
    </lineage>
</organism>